<protein>
    <submittedName>
        <fullName evidence="1">Uncharacterized protein</fullName>
    </submittedName>
</protein>
<dbReference type="EMBL" id="CP019384">
    <property type="protein sequence ID" value="QAT16579.1"/>
    <property type="molecule type" value="Genomic_DNA"/>
</dbReference>
<dbReference type="Proteomes" id="UP000287243">
    <property type="component" value="Chromosome"/>
</dbReference>
<dbReference type="RefSeq" id="WP_128699216.1">
    <property type="nucleotide sequence ID" value="NZ_CP019384.1"/>
</dbReference>
<dbReference type="KEGG" id="vai:BU251_01960"/>
<keyword evidence="2" id="KW-1185">Reference proteome</keyword>
<sequence>MRKSFEFVLCSLFALGCVGSVFAEGGEGLFSKLGITASGAIDFYSKYIWRGFTLDRDPVVQPSFNVGYKGLTFSFWSNWDADNEDGLNSDEMDFIVDYTKSFDKFSVSVGHTYYDFPGTNGYSREFYAGVGTPVIPFTQIPISTSLKFYRDYGSTENGGGEGNYLELALAYSTVVMKDPGISLDLGVTTGYNHHLFINGDGGQATMSAGLTVPLTKSLSFKPKANYTIPFADLSASDDGSQKSRFWGGFSLAYTF</sequence>
<organism evidence="1 2">
    <name type="scientific">Velamenicoccus archaeovorus</name>
    <dbReference type="NCBI Taxonomy" id="1930593"/>
    <lineage>
        <taxon>Bacteria</taxon>
        <taxon>Pseudomonadati</taxon>
        <taxon>Candidatus Omnitrophota</taxon>
        <taxon>Candidatus Velamenicoccus</taxon>
    </lineage>
</organism>
<gene>
    <name evidence="1" type="ORF">BU251_01960</name>
</gene>
<dbReference type="OrthoDB" id="9782545at2"/>
<accession>A0A410P337</accession>
<evidence type="ECO:0000313" key="1">
    <source>
        <dbReference type="EMBL" id="QAT16579.1"/>
    </source>
</evidence>
<dbReference type="AlphaFoldDB" id="A0A410P337"/>
<name>A0A410P337_VELA1</name>
<proteinExistence type="predicted"/>
<dbReference type="PROSITE" id="PS51257">
    <property type="entry name" value="PROKAR_LIPOPROTEIN"/>
    <property type="match status" value="1"/>
</dbReference>
<evidence type="ECO:0000313" key="2">
    <source>
        <dbReference type="Proteomes" id="UP000287243"/>
    </source>
</evidence>
<reference evidence="1 2" key="1">
    <citation type="submission" date="2017-01" db="EMBL/GenBank/DDBJ databases">
        <title>First insights into the biology of 'candidatus Vampirococcus archaeovorus'.</title>
        <authorList>
            <person name="Kizina J."/>
            <person name="Jordan S."/>
            <person name="Stueber K."/>
            <person name="Reinhardt R."/>
            <person name="Harder J."/>
        </authorList>
    </citation>
    <scope>NUCLEOTIDE SEQUENCE [LARGE SCALE GENOMIC DNA]</scope>
    <source>
        <strain evidence="1 2">LiM</strain>
    </source>
</reference>